<dbReference type="OrthoDB" id="9796461at2"/>
<dbReference type="PANTHER" id="PTHR23028">
    <property type="entry name" value="ACETYLTRANSFERASE"/>
    <property type="match status" value="1"/>
</dbReference>
<feature type="transmembrane region" description="Helical" evidence="1">
    <location>
        <begin position="211"/>
        <end position="229"/>
    </location>
</feature>
<keyword evidence="1" id="KW-0472">Membrane</keyword>
<feature type="transmembrane region" description="Helical" evidence="1">
    <location>
        <begin position="185"/>
        <end position="205"/>
    </location>
</feature>
<reference evidence="3 4" key="1">
    <citation type="submission" date="2018-06" db="EMBL/GenBank/DDBJ databases">
        <authorList>
            <consortium name="Pathogen Informatics"/>
            <person name="Doyle S."/>
        </authorList>
    </citation>
    <scope>NUCLEOTIDE SEQUENCE [LARGE SCALE GENOMIC DNA]</scope>
    <source>
        <strain evidence="3 4">NCTC13350</strain>
    </source>
</reference>
<dbReference type="RefSeq" id="WP_160118275.1">
    <property type="nucleotide sequence ID" value="NZ_UGSK01000001.1"/>
</dbReference>
<feature type="transmembrane region" description="Helical" evidence="1">
    <location>
        <begin position="286"/>
        <end position="304"/>
    </location>
</feature>
<feature type="transmembrane region" description="Helical" evidence="1">
    <location>
        <begin position="51"/>
        <end position="72"/>
    </location>
</feature>
<gene>
    <name evidence="3" type="ORF">NCTC13350_03218</name>
</gene>
<dbReference type="GO" id="GO:0016747">
    <property type="term" value="F:acyltransferase activity, transferring groups other than amino-acyl groups"/>
    <property type="evidence" value="ECO:0007669"/>
    <property type="project" value="InterPro"/>
</dbReference>
<feature type="transmembrane region" description="Helical" evidence="1">
    <location>
        <begin position="93"/>
        <end position="110"/>
    </location>
</feature>
<proteinExistence type="predicted"/>
<dbReference type="GO" id="GO:0000271">
    <property type="term" value="P:polysaccharide biosynthetic process"/>
    <property type="evidence" value="ECO:0007669"/>
    <property type="project" value="TreeGrafter"/>
</dbReference>
<feature type="transmembrane region" description="Helical" evidence="1">
    <location>
        <begin position="250"/>
        <end position="266"/>
    </location>
</feature>
<protein>
    <submittedName>
        <fullName evidence="3">Uncharacterized protein conserved in bacteria</fullName>
    </submittedName>
</protein>
<feature type="domain" description="Acyltransferase 3" evidence="2">
    <location>
        <begin position="9"/>
        <end position="331"/>
    </location>
</feature>
<dbReference type="Proteomes" id="UP000255000">
    <property type="component" value="Unassembled WGS sequence"/>
</dbReference>
<evidence type="ECO:0000313" key="4">
    <source>
        <dbReference type="Proteomes" id="UP000255000"/>
    </source>
</evidence>
<evidence type="ECO:0000259" key="2">
    <source>
        <dbReference type="Pfam" id="PF01757"/>
    </source>
</evidence>
<dbReference type="PANTHER" id="PTHR23028:SF131">
    <property type="entry name" value="BLR2367 PROTEIN"/>
    <property type="match status" value="1"/>
</dbReference>
<dbReference type="GO" id="GO:0016020">
    <property type="term" value="C:membrane"/>
    <property type="evidence" value="ECO:0007669"/>
    <property type="project" value="TreeGrafter"/>
</dbReference>
<name>A0A378ZYF3_9HYPH</name>
<keyword evidence="1" id="KW-1133">Transmembrane helix</keyword>
<organism evidence="3 4">
    <name type="scientific">Pannonibacter phragmitetus</name>
    <dbReference type="NCBI Taxonomy" id="121719"/>
    <lineage>
        <taxon>Bacteria</taxon>
        <taxon>Pseudomonadati</taxon>
        <taxon>Pseudomonadota</taxon>
        <taxon>Alphaproteobacteria</taxon>
        <taxon>Hyphomicrobiales</taxon>
        <taxon>Stappiaceae</taxon>
        <taxon>Pannonibacter</taxon>
    </lineage>
</organism>
<dbReference type="InterPro" id="IPR002656">
    <property type="entry name" value="Acyl_transf_3_dom"/>
</dbReference>
<dbReference type="AlphaFoldDB" id="A0A378ZYF3"/>
<dbReference type="Pfam" id="PF01757">
    <property type="entry name" value="Acyl_transf_3"/>
    <property type="match status" value="1"/>
</dbReference>
<dbReference type="EMBL" id="UGSK01000001">
    <property type="protein sequence ID" value="SUB02266.1"/>
    <property type="molecule type" value="Genomic_DNA"/>
</dbReference>
<feature type="transmembrane region" description="Helical" evidence="1">
    <location>
        <begin position="12"/>
        <end position="31"/>
    </location>
</feature>
<sequence>MISKSSSIPALQVFRGLAACYVAFYHVYIILMEPQYGSNTVFRDFSRHGFLGVAFFFVLSGFIISLAHVGDIGRQDGLPSYLRKRFVRVYPTYWVYLTGFILASAFGIGYPDFSWSSVNLISSYILFPLSNDVTLPIKVAWTLVYEVTFYAFFAVLIFSRFCGALVFGVWLLSVISNIYFIKSDVYILTHWNLYFMAGILAYALYRLEWPKLIWPALAVGVLCLTVYALNADSISRIRDIGTQENSHLHFLLVVSFCLLVLGAALLDQKFEIRWPRLLIFIGDASYSIYLVHSSIISIVVIIARKLKVFDSIPVELLFIVIFAVSVFGGAIAYIIVERPILSFLRSRWR</sequence>
<evidence type="ECO:0000313" key="3">
    <source>
        <dbReference type="EMBL" id="SUB02266.1"/>
    </source>
</evidence>
<feature type="transmembrane region" description="Helical" evidence="1">
    <location>
        <begin position="316"/>
        <end position="336"/>
    </location>
</feature>
<keyword evidence="1" id="KW-0812">Transmembrane</keyword>
<dbReference type="InterPro" id="IPR050879">
    <property type="entry name" value="Acyltransferase_3"/>
</dbReference>
<evidence type="ECO:0000256" key="1">
    <source>
        <dbReference type="SAM" id="Phobius"/>
    </source>
</evidence>
<feature type="transmembrane region" description="Helical" evidence="1">
    <location>
        <begin position="149"/>
        <end position="173"/>
    </location>
</feature>
<accession>A0A378ZYF3</accession>